<reference evidence="1 2" key="1">
    <citation type="submission" date="2015-01" db="EMBL/GenBank/DDBJ databases">
        <title>Evolution of Trichinella species and genotypes.</title>
        <authorList>
            <person name="Korhonen P.K."/>
            <person name="Edoardo P."/>
            <person name="Giuseppe L.R."/>
            <person name="Gasser R.B."/>
        </authorList>
    </citation>
    <scope>NUCLEOTIDE SEQUENCE [LARGE SCALE GENOMIC DNA]</scope>
    <source>
        <strain evidence="1">ISS176</strain>
    </source>
</reference>
<gene>
    <name evidence="1" type="ORF">T4C_10023</name>
</gene>
<evidence type="ECO:0000313" key="2">
    <source>
        <dbReference type="Proteomes" id="UP000054826"/>
    </source>
</evidence>
<name>A0A0V1G9I7_TRIPS</name>
<sequence length="37" mass="4234">MRRKVQIWICADRAVSCQDADVGSTQINESHENNCVR</sequence>
<dbReference type="EMBL" id="JYDV01005127">
    <property type="protein sequence ID" value="KRY94829.1"/>
    <property type="molecule type" value="Genomic_DNA"/>
</dbReference>
<dbReference type="Proteomes" id="UP000054826">
    <property type="component" value="Unassembled WGS sequence"/>
</dbReference>
<comment type="caution">
    <text evidence="1">The sequence shown here is derived from an EMBL/GenBank/DDBJ whole genome shotgun (WGS) entry which is preliminary data.</text>
</comment>
<accession>A0A0V1G9I7</accession>
<protein>
    <submittedName>
        <fullName evidence="1">Uncharacterized protein</fullName>
    </submittedName>
</protein>
<proteinExistence type="predicted"/>
<dbReference type="AlphaFoldDB" id="A0A0V1G9I7"/>
<evidence type="ECO:0000313" key="1">
    <source>
        <dbReference type="EMBL" id="KRY94829.1"/>
    </source>
</evidence>
<organism evidence="1 2">
    <name type="scientific">Trichinella pseudospiralis</name>
    <name type="common">Parasitic roundworm</name>
    <dbReference type="NCBI Taxonomy" id="6337"/>
    <lineage>
        <taxon>Eukaryota</taxon>
        <taxon>Metazoa</taxon>
        <taxon>Ecdysozoa</taxon>
        <taxon>Nematoda</taxon>
        <taxon>Enoplea</taxon>
        <taxon>Dorylaimia</taxon>
        <taxon>Trichinellida</taxon>
        <taxon>Trichinellidae</taxon>
        <taxon>Trichinella</taxon>
    </lineage>
</organism>